<dbReference type="GO" id="GO:0016787">
    <property type="term" value="F:hydrolase activity"/>
    <property type="evidence" value="ECO:0007669"/>
    <property type="project" value="UniProtKB-KW"/>
</dbReference>
<dbReference type="SUPFAM" id="SSF53474">
    <property type="entry name" value="alpha/beta-Hydrolases"/>
    <property type="match status" value="1"/>
</dbReference>
<feature type="compositionally biased region" description="Low complexity" evidence="1">
    <location>
        <begin position="9"/>
        <end position="27"/>
    </location>
</feature>
<evidence type="ECO:0000313" key="3">
    <source>
        <dbReference type="EMBL" id="QAB17922.1"/>
    </source>
</evidence>
<accession>A0ABX5QFT1</accession>
<reference evidence="3 4" key="1">
    <citation type="submission" date="2019-01" db="EMBL/GenBank/DDBJ databases">
        <title>Leucobacter muris sp. nov. isolated from the nose of a laboratory mouse.</title>
        <authorList>
            <person name="Benga L."/>
            <person name="Sproeer C."/>
            <person name="Schumann P."/>
            <person name="Verbarg S."/>
            <person name="Bunk B."/>
            <person name="Engelhardt E."/>
            <person name="Benten P.M."/>
            <person name="Sager M."/>
        </authorList>
    </citation>
    <scope>NUCLEOTIDE SEQUENCE [LARGE SCALE GENOMIC DNA]</scope>
    <source>
        <strain evidence="3 4">DSM 101948</strain>
    </source>
</reference>
<dbReference type="Gene3D" id="3.40.50.1820">
    <property type="entry name" value="alpha/beta hydrolase"/>
    <property type="match status" value="1"/>
</dbReference>
<gene>
    <name evidence="3" type="ORF">Leucomu_08335</name>
</gene>
<evidence type="ECO:0000313" key="4">
    <source>
        <dbReference type="Proteomes" id="UP000285768"/>
    </source>
</evidence>
<dbReference type="RefSeq" id="WP_128386923.1">
    <property type="nucleotide sequence ID" value="NZ_CP035037.1"/>
</dbReference>
<dbReference type="PANTHER" id="PTHR43689">
    <property type="entry name" value="HYDROLASE"/>
    <property type="match status" value="1"/>
</dbReference>
<dbReference type="PANTHER" id="PTHR43689:SF8">
    <property type="entry name" value="ALPHA_BETA-HYDROLASES SUPERFAMILY PROTEIN"/>
    <property type="match status" value="1"/>
</dbReference>
<organism evidence="3 4">
    <name type="scientific">Leucobacter muris</name>
    <dbReference type="NCBI Taxonomy" id="1935379"/>
    <lineage>
        <taxon>Bacteria</taxon>
        <taxon>Bacillati</taxon>
        <taxon>Actinomycetota</taxon>
        <taxon>Actinomycetes</taxon>
        <taxon>Micrococcales</taxon>
        <taxon>Microbacteriaceae</taxon>
        <taxon>Leucobacter</taxon>
    </lineage>
</organism>
<protein>
    <submittedName>
        <fullName evidence="3">Alpha/beta fold hydrolase</fullName>
    </submittedName>
</protein>
<dbReference type="InterPro" id="IPR000073">
    <property type="entry name" value="AB_hydrolase_1"/>
</dbReference>
<evidence type="ECO:0000259" key="2">
    <source>
        <dbReference type="Pfam" id="PF12697"/>
    </source>
</evidence>
<feature type="region of interest" description="Disordered" evidence="1">
    <location>
        <begin position="1"/>
        <end position="48"/>
    </location>
</feature>
<feature type="compositionally biased region" description="Basic and acidic residues" evidence="1">
    <location>
        <begin position="35"/>
        <end position="48"/>
    </location>
</feature>
<keyword evidence="3" id="KW-0378">Hydrolase</keyword>
<keyword evidence="4" id="KW-1185">Reference proteome</keyword>
<dbReference type="Proteomes" id="UP000285768">
    <property type="component" value="Chromosome"/>
</dbReference>
<evidence type="ECO:0000256" key="1">
    <source>
        <dbReference type="SAM" id="MobiDB-lite"/>
    </source>
</evidence>
<dbReference type="EMBL" id="CP035037">
    <property type="protein sequence ID" value="QAB17922.1"/>
    <property type="molecule type" value="Genomic_DNA"/>
</dbReference>
<proteinExistence type="predicted"/>
<dbReference type="Pfam" id="PF12697">
    <property type="entry name" value="Abhydrolase_6"/>
    <property type="match status" value="1"/>
</dbReference>
<dbReference type="InterPro" id="IPR029058">
    <property type="entry name" value="AB_hydrolase_fold"/>
</dbReference>
<feature type="domain" description="AB hydrolase-1" evidence="2">
    <location>
        <begin position="68"/>
        <end position="278"/>
    </location>
</feature>
<name>A0ABX5QFT1_9MICO</name>
<sequence>MSRPETGLRAASADPAPPASADAASRADPNDEAADERTPLPEPERASFQLDSRELHIFRWRRPGAPRVLLIHGIGMGHSVYDRFLAEIHTECEAIAVDLPGFADCPEPADPLSMPDTADLVAAALHEQHAGPLVAVGHSMGAQIVAELAARHPDLMERVVLIAPSVNPAERSLLMQGARMIQDLAEGEPLSVLTRATKTYLQAGPIWFMRKLRQMLDHRLESCLPRVAQPSLVIRGTRDRVCPRGWAVRITGLLPRGEMLQIRDRGHEALISSGQPVAHHVLDWMGIARER</sequence>